<dbReference type="GO" id="GO:0030692">
    <property type="term" value="C:Noc4p-Nop14p complex"/>
    <property type="evidence" value="ECO:0007669"/>
    <property type="project" value="TreeGrafter"/>
</dbReference>
<evidence type="ECO:0000259" key="2">
    <source>
        <dbReference type="Pfam" id="PF03914"/>
    </source>
</evidence>
<protein>
    <submittedName>
        <fullName evidence="3">Putative nucleolar complex protein</fullName>
    </submittedName>
</protein>
<evidence type="ECO:0000313" key="3">
    <source>
        <dbReference type="EMBL" id="JAA99061.1"/>
    </source>
</evidence>
<sequence length="525" mass="58724">MKMSLTIAPSTQFSSGKAGSKLLKQKAGEFLQCTRSTNVLLELIAYQKECLARGAPLTPSLLTLEHLFTELLRRDEMRTTVAAPSRTAGVPLENGNSSHLSHKQWLLVQYKESFGVILASFNHEKPADACQALSTAMKLLVAEAQNPVELPSAPSEQQQQFPVGRLKQILSSMLSSERLNTHLFNRFLEYSHYLDVIYFCWKLIPSLVPRDCVPNDVFTQNLLLLIGAVSFGKDALKETNNVLCVPLAGPFDYVFVRRQINKTWNFVVNWPHGEAAHQQLLLVLLEKVLPHLEKPVLLTDFLMDSLDVGGAISMLALQGIFVLIQQYNLTYPNIYEKLYSMFEPEIFHTKFKARLFYLADIFLSSSHLPEGLVAAFVKRLARLALIAPPQDVVIIMRFIGNLILRHPALKSLIFHPAGGEASSDPFVTEERDPMKSKALLSSLWEVAALQNHVLPSVAMAARFISNPFPSVEWDLSSVLEINENDIFDNEIAKKRNNTPCASIDRQDCLGTAVVKSHHSTGNCFK</sequence>
<dbReference type="InterPro" id="IPR005612">
    <property type="entry name" value="CCAAT-binding_factor"/>
</dbReference>
<organism evidence="3">
    <name type="scientific">Anopheles aquasalis</name>
    <name type="common">Malaria mosquito</name>
    <dbReference type="NCBI Taxonomy" id="42839"/>
    <lineage>
        <taxon>Eukaryota</taxon>
        <taxon>Metazoa</taxon>
        <taxon>Ecdysozoa</taxon>
        <taxon>Arthropoda</taxon>
        <taxon>Hexapoda</taxon>
        <taxon>Insecta</taxon>
        <taxon>Pterygota</taxon>
        <taxon>Neoptera</taxon>
        <taxon>Endopterygota</taxon>
        <taxon>Diptera</taxon>
        <taxon>Nematocera</taxon>
        <taxon>Culicoidea</taxon>
        <taxon>Culicidae</taxon>
        <taxon>Anophelinae</taxon>
        <taxon>Anopheles</taxon>
    </lineage>
</organism>
<name>T1DQF7_ANOAQ</name>
<dbReference type="EMBL" id="GAMD01002529">
    <property type="protein sequence ID" value="JAA99061.1"/>
    <property type="molecule type" value="mRNA"/>
</dbReference>
<dbReference type="InterPro" id="IPR027193">
    <property type="entry name" value="Noc4"/>
</dbReference>
<reference evidence="3" key="1">
    <citation type="submission" date="2013-07" db="EMBL/GenBank/DDBJ databases">
        <title>Transcriptome sequencing and developmental regulation of gene expression in Anopheles aquasalis.</title>
        <authorList>
            <consortium name="Brazilian Malaria Network (MCT/CNPq/MS/SCTIE/DECIT/PRONEX 555648/2009-5) and Research Network on Bioactive Molecules from Arthropod Vectors (NAP-MOBIARVE"/>
            <consortium name="University of Sao Paulo)"/>
            <person name="Marinotti O."/>
            <person name="Ribeiro J.M.C."/>
            <person name="Costa-da-Silva A.L."/>
            <person name="Silva M.C.P."/>
            <person name="Lopes A.R."/>
            <person name="Barros M.S."/>
            <person name="Sa-Nunes A."/>
            <person name="Konjin B.B."/>
            <person name="Carvalho E."/>
            <person name="Suesdek L."/>
            <person name="Silva-Neto M.A.C."/>
            <person name="Capurro M.L."/>
        </authorList>
    </citation>
    <scope>NUCLEOTIDE SEQUENCE</scope>
    <source>
        <tissue evidence="3">Whole body</tissue>
    </source>
</reference>
<dbReference type="PANTHER" id="PTHR12455:SF0">
    <property type="entry name" value="NUCLEOLAR COMPLEX PROTEIN 4 HOMOLOG"/>
    <property type="match status" value="1"/>
</dbReference>
<proteinExistence type="evidence at transcript level"/>
<evidence type="ECO:0000256" key="1">
    <source>
        <dbReference type="ARBA" id="ARBA00007797"/>
    </source>
</evidence>
<accession>T1DQF7</accession>
<dbReference type="GO" id="GO:0042254">
    <property type="term" value="P:ribosome biogenesis"/>
    <property type="evidence" value="ECO:0007669"/>
    <property type="project" value="InterPro"/>
</dbReference>
<dbReference type="PANTHER" id="PTHR12455">
    <property type="entry name" value="NUCLEOLAR COMPLEX PROTEIN 4"/>
    <property type="match status" value="1"/>
</dbReference>
<dbReference type="GO" id="GO:0032040">
    <property type="term" value="C:small-subunit processome"/>
    <property type="evidence" value="ECO:0007669"/>
    <property type="project" value="TreeGrafter"/>
</dbReference>
<comment type="similarity">
    <text evidence="1">Belongs to the CBF/MAK21 family.</text>
</comment>
<dbReference type="AlphaFoldDB" id="T1DQF7"/>
<dbReference type="VEuPathDB" id="VectorBase:AAQUA_002333"/>
<feature type="domain" description="CCAAT-binding factor" evidence="2">
    <location>
        <begin position="313"/>
        <end position="461"/>
    </location>
</feature>
<dbReference type="Pfam" id="PF03914">
    <property type="entry name" value="CBF"/>
    <property type="match status" value="1"/>
</dbReference>